<name>A0A2P6PZ91_ROSCH</name>
<protein>
    <submittedName>
        <fullName evidence="1">Putative tetratricopeptide-like helical domain-containing protein</fullName>
    </submittedName>
</protein>
<dbReference type="InterPro" id="IPR046960">
    <property type="entry name" value="PPR_At4g14850-like_plant"/>
</dbReference>
<gene>
    <name evidence="1" type="ORF">RchiOBHm_Chr6g0303171</name>
</gene>
<dbReference type="Proteomes" id="UP000238479">
    <property type="component" value="Chromosome 6"/>
</dbReference>
<dbReference type="Pfam" id="PF20431">
    <property type="entry name" value="E_motif"/>
    <property type="match status" value="1"/>
</dbReference>
<dbReference type="GO" id="GO:0003723">
    <property type="term" value="F:RNA binding"/>
    <property type="evidence" value="ECO:0007669"/>
    <property type="project" value="InterPro"/>
</dbReference>
<proteinExistence type="predicted"/>
<dbReference type="AlphaFoldDB" id="A0A2P6PZ91"/>
<dbReference type="STRING" id="74649.A0A2P6PZ91"/>
<dbReference type="EMBL" id="PDCK01000044">
    <property type="protein sequence ID" value="PRQ27234.1"/>
    <property type="molecule type" value="Genomic_DNA"/>
</dbReference>
<dbReference type="Gramene" id="PRQ27234">
    <property type="protein sequence ID" value="PRQ27234"/>
    <property type="gene ID" value="RchiOBHm_Chr6g0303171"/>
</dbReference>
<keyword evidence="2" id="KW-1185">Reference proteome</keyword>
<reference evidence="1 2" key="1">
    <citation type="journal article" date="2018" name="Nat. Genet.">
        <title>The Rosa genome provides new insights in the design of modern roses.</title>
        <authorList>
            <person name="Bendahmane M."/>
        </authorList>
    </citation>
    <scope>NUCLEOTIDE SEQUENCE [LARGE SCALE GENOMIC DNA]</scope>
    <source>
        <strain evidence="2">cv. Old Blush</strain>
    </source>
</reference>
<organism evidence="1 2">
    <name type="scientific">Rosa chinensis</name>
    <name type="common">China rose</name>
    <dbReference type="NCBI Taxonomy" id="74649"/>
    <lineage>
        <taxon>Eukaryota</taxon>
        <taxon>Viridiplantae</taxon>
        <taxon>Streptophyta</taxon>
        <taxon>Embryophyta</taxon>
        <taxon>Tracheophyta</taxon>
        <taxon>Spermatophyta</taxon>
        <taxon>Magnoliopsida</taxon>
        <taxon>eudicotyledons</taxon>
        <taxon>Gunneridae</taxon>
        <taxon>Pentapetalae</taxon>
        <taxon>rosids</taxon>
        <taxon>fabids</taxon>
        <taxon>Rosales</taxon>
        <taxon>Rosaceae</taxon>
        <taxon>Rosoideae</taxon>
        <taxon>Rosoideae incertae sedis</taxon>
        <taxon>Rosa</taxon>
    </lineage>
</organism>
<evidence type="ECO:0000313" key="1">
    <source>
        <dbReference type="EMBL" id="PRQ27234.1"/>
    </source>
</evidence>
<accession>A0A2P6PZ91</accession>
<comment type="caution">
    <text evidence="1">The sequence shown here is derived from an EMBL/GenBank/DDBJ whole genome shotgun (WGS) entry which is preliminary data.</text>
</comment>
<dbReference type="PANTHER" id="PTHR47926">
    <property type="entry name" value="PENTATRICOPEPTIDE REPEAT-CONTAINING PROTEIN"/>
    <property type="match status" value="1"/>
</dbReference>
<dbReference type="GO" id="GO:0009451">
    <property type="term" value="P:RNA modification"/>
    <property type="evidence" value="ECO:0007669"/>
    <property type="project" value="InterPro"/>
</dbReference>
<dbReference type="InterPro" id="IPR046848">
    <property type="entry name" value="E_motif"/>
</dbReference>
<sequence length="76" mass="8759">MPFKSNAAIWWALLGACRLHRDYNLAGFAARNLLELDLDDSGSYVLLANTYSNCGQLELFIYIFFFECLLLYSLRL</sequence>
<evidence type="ECO:0000313" key="2">
    <source>
        <dbReference type="Proteomes" id="UP000238479"/>
    </source>
</evidence>
<dbReference type="PROSITE" id="PS51257">
    <property type="entry name" value="PROKAR_LIPOPROTEIN"/>
    <property type="match status" value="1"/>
</dbReference>